<dbReference type="EMBL" id="JACVVK020000117">
    <property type="protein sequence ID" value="KAK7491255.1"/>
    <property type="molecule type" value="Genomic_DNA"/>
</dbReference>
<gene>
    <name evidence="1" type="ORF">BaRGS_00017526</name>
</gene>
<keyword evidence="2" id="KW-1185">Reference proteome</keyword>
<protein>
    <submittedName>
        <fullName evidence="1">Uncharacterized protein</fullName>
    </submittedName>
</protein>
<evidence type="ECO:0000313" key="1">
    <source>
        <dbReference type="EMBL" id="KAK7491255.1"/>
    </source>
</evidence>
<reference evidence="1 2" key="1">
    <citation type="journal article" date="2023" name="Sci. Data">
        <title>Genome assembly of the Korean intertidal mud-creeper Batillaria attramentaria.</title>
        <authorList>
            <person name="Patra A.K."/>
            <person name="Ho P.T."/>
            <person name="Jun S."/>
            <person name="Lee S.J."/>
            <person name="Kim Y."/>
            <person name="Won Y.J."/>
        </authorList>
    </citation>
    <scope>NUCLEOTIDE SEQUENCE [LARGE SCALE GENOMIC DNA]</scope>
    <source>
        <strain evidence="1">Wonlab-2016</strain>
    </source>
</reference>
<sequence>MPENIRAPGPPAGRNGGSLWPMGTGSTCIGRHNVALVVGSEGVATKHGARFYPRRQRNDIFSTSTTAAANHSRDIGSAHRTINSITCTFSRCTKNVPWRLTSPRAGRVSKLSVPSSR</sequence>
<dbReference type="Proteomes" id="UP001519460">
    <property type="component" value="Unassembled WGS sequence"/>
</dbReference>
<accession>A0ABD0KVQ6</accession>
<dbReference type="AlphaFoldDB" id="A0ABD0KVQ6"/>
<name>A0ABD0KVQ6_9CAEN</name>
<evidence type="ECO:0000313" key="2">
    <source>
        <dbReference type="Proteomes" id="UP001519460"/>
    </source>
</evidence>
<proteinExistence type="predicted"/>
<comment type="caution">
    <text evidence="1">The sequence shown here is derived from an EMBL/GenBank/DDBJ whole genome shotgun (WGS) entry which is preliminary data.</text>
</comment>
<organism evidence="1 2">
    <name type="scientific">Batillaria attramentaria</name>
    <dbReference type="NCBI Taxonomy" id="370345"/>
    <lineage>
        <taxon>Eukaryota</taxon>
        <taxon>Metazoa</taxon>
        <taxon>Spiralia</taxon>
        <taxon>Lophotrochozoa</taxon>
        <taxon>Mollusca</taxon>
        <taxon>Gastropoda</taxon>
        <taxon>Caenogastropoda</taxon>
        <taxon>Sorbeoconcha</taxon>
        <taxon>Cerithioidea</taxon>
        <taxon>Batillariidae</taxon>
        <taxon>Batillaria</taxon>
    </lineage>
</organism>